<dbReference type="GO" id="GO:0031146">
    <property type="term" value="P:SCF-dependent proteasomal ubiquitin-dependent protein catabolic process"/>
    <property type="evidence" value="ECO:0007669"/>
    <property type="project" value="TreeGrafter"/>
</dbReference>
<keyword evidence="1" id="KW-0833">Ubl conjugation pathway</keyword>
<feature type="region of interest" description="Disordered" evidence="2">
    <location>
        <begin position="132"/>
        <end position="249"/>
    </location>
</feature>
<dbReference type="InterPro" id="IPR032675">
    <property type="entry name" value="LRR_dom_sf"/>
</dbReference>
<dbReference type="InterPro" id="IPR036047">
    <property type="entry name" value="F-box-like_dom_sf"/>
</dbReference>
<dbReference type="HOGENOM" id="CLU_016072_5_0_1"/>
<gene>
    <name evidence="3" type="ORF">CGI_10012028</name>
</gene>
<dbReference type="PANTHER" id="PTHR13318">
    <property type="entry name" value="PARTNER OF PAIRED, ISOFORM B-RELATED"/>
    <property type="match status" value="1"/>
</dbReference>
<dbReference type="EMBL" id="JH816088">
    <property type="protein sequence ID" value="EKC18517.1"/>
    <property type="molecule type" value="Genomic_DNA"/>
</dbReference>
<organism evidence="3">
    <name type="scientific">Magallana gigas</name>
    <name type="common">Pacific oyster</name>
    <name type="synonym">Crassostrea gigas</name>
    <dbReference type="NCBI Taxonomy" id="29159"/>
    <lineage>
        <taxon>Eukaryota</taxon>
        <taxon>Metazoa</taxon>
        <taxon>Spiralia</taxon>
        <taxon>Lophotrochozoa</taxon>
        <taxon>Mollusca</taxon>
        <taxon>Bivalvia</taxon>
        <taxon>Autobranchia</taxon>
        <taxon>Pteriomorphia</taxon>
        <taxon>Ostreida</taxon>
        <taxon>Ostreoidea</taxon>
        <taxon>Ostreidae</taxon>
        <taxon>Magallana</taxon>
    </lineage>
</organism>
<dbReference type="PANTHER" id="PTHR13318:SF50">
    <property type="entry name" value="F-BOX_LRR-REPEAT PROTEIN 7"/>
    <property type="match status" value="1"/>
</dbReference>
<dbReference type="InterPro" id="IPR001810">
    <property type="entry name" value="F-box_dom"/>
</dbReference>
<dbReference type="SMART" id="SM00367">
    <property type="entry name" value="LRR_CC"/>
    <property type="match status" value="10"/>
</dbReference>
<dbReference type="SUPFAM" id="SSF52047">
    <property type="entry name" value="RNI-like"/>
    <property type="match status" value="1"/>
</dbReference>
<reference evidence="3" key="1">
    <citation type="journal article" date="2012" name="Nature">
        <title>The oyster genome reveals stress adaptation and complexity of shell formation.</title>
        <authorList>
            <person name="Zhang G."/>
            <person name="Fang X."/>
            <person name="Guo X."/>
            <person name="Li L."/>
            <person name="Luo R."/>
            <person name="Xu F."/>
            <person name="Yang P."/>
            <person name="Zhang L."/>
            <person name="Wang X."/>
            <person name="Qi H."/>
            <person name="Xiong Z."/>
            <person name="Que H."/>
            <person name="Xie Y."/>
            <person name="Holland P.W."/>
            <person name="Paps J."/>
            <person name="Zhu Y."/>
            <person name="Wu F."/>
            <person name="Chen Y."/>
            <person name="Wang J."/>
            <person name="Peng C."/>
            <person name="Meng J."/>
            <person name="Yang L."/>
            <person name="Liu J."/>
            <person name="Wen B."/>
            <person name="Zhang N."/>
            <person name="Huang Z."/>
            <person name="Zhu Q."/>
            <person name="Feng Y."/>
            <person name="Mount A."/>
            <person name="Hedgecock D."/>
            <person name="Xu Z."/>
            <person name="Liu Y."/>
            <person name="Domazet-Loso T."/>
            <person name="Du Y."/>
            <person name="Sun X."/>
            <person name="Zhang S."/>
            <person name="Liu B."/>
            <person name="Cheng P."/>
            <person name="Jiang X."/>
            <person name="Li J."/>
            <person name="Fan D."/>
            <person name="Wang W."/>
            <person name="Fu W."/>
            <person name="Wang T."/>
            <person name="Wang B."/>
            <person name="Zhang J."/>
            <person name="Peng Z."/>
            <person name="Li Y."/>
            <person name="Li N."/>
            <person name="Wang J."/>
            <person name="Chen M."/>
            <person name="He Y."/>
            <person name="Tan F."/>
            <person name="Song X."/>
            <person name="Zheng Q."/>
            <person name="Huang R."/>
            <person name="Yang H."/>
            <person name="Du X."/>
            <person name="Chen L."/>
            <person name="Yang M."/>
            <person name="Gaffney P.M."/>
            <person name="Wang S."/>
            <person name="Luo L."/>
            <person name="She Z."/>
            <person name="Ming Y."/>
            <person name="Huang W."/>
            <person name="Zhang S."/>
            <person name="Huang B."/>
            <person name="Zhang Y."/>
            <person name="Qu T."/>
            <person name="Ni P."/>
            <person name="Miao G."/>
            <person name="Wang J."/>
            <person name="Wang Q."/>
            <person name="Steinberg C.E."/>
            <person name="Wang H."/>
            <person name="Li N."/>
            <person name="Qian L."/>
            <person name="Zhang G."/>
            <person name="Li Y."/>
            <person name="Yang H."/>
            <person name="Liu X."/>
            <person name="Wang J."/>
            <person name="Yin Y."/>
            <person name="Wang J."/>
        </authorList>
    </citation>
    <scope>NUCLEOTIDE SEQUENCE [LARGE SCALE GENOMIC DNA]</scope>
    <source>
        <strain evidence="3">05x7-T-G4-1.051#20</strain>
    </source>
</reference>
<accession>K1P4A1</accession>
<dbReference type="Gene3D" id="3.80.10.10">
    <property type="entry name" value="Ribonuclease Inhibitor"/>
    <property type="match status" value="2"/>
</dbReference>
<feature type="compositionally biased region" description="Polar residues" evidence="2">
    <location>
        <begin position="169"/>
        <end position="180"/>
    </location>
</feature>
<evidence type="ECO:0000313" key="3">
    <source>
        <dbReference type="EMBL" id="EKC18517.1"/>
    </source>
</evidence>
<dbReference type="Pfam" id="PF25372">
    <property type="entry name" value="DUF7885"/>
    <property type="match status" value="1"/>
</dbReference>
<evidence type="ECO:0000256" key="1">
    <source>
        <dbReference type="ARBA" id="ARBA00022786"/>
    </source>
</evidence>
<dbReference type="CDD" id="cd22120">
    <property type="entry name" value="F-box_FBXL7"/>
    <property type="match status" value="1"/>
</dbReference>
<proteinExistence type="predicted"/>
<dbReference type="SMART" id="SM00256">
    <property type="entry name" value="FBOX"/>
    <property type="match status" value="1"/>
</dbReference>
<sequence length="673" mass="75872">MGSASTKPRQPLVQFSAESADFAIISSWSSKPSPGRFHVISVPNSAESFFKKMEVFADSGGCKKPLTDWHGVMSDLFGVVHLNMIKMAAFSAGNSTKDYPSMTVESAHDSSSGFASDVPSYTYSGTNMSTFKGGMRSDASDSPFELNSRKYSDASDSPCETSPRKAHRNFTSSTPKQPNHYNAHDLNMHYRMSTPSPLSYRSSSSMGTPSSLSQKSQKSQYSHSNTSSQRHHPHQHPPQTPSSYPQTPVISYKNPAYEYQLDKHMEQIQYNIKRIELQEDCHVTKQSKYRHHKPSLFDLITDDVIVKIFSHLSSDQLCRASRVCQRWYRVVWDPLLWKRIVINSERINVDKAVKYLTKRLSYNTPTVCVIVEKINLNGCEKLTDKGLHTIAKRCPELRHLEIQGCSNVTNHSLFEVVSYCVNLEHLDVTGCPCITRISLTPQIMQQATAHHLRQIYLRTLDMTDCYALEDEGLQVIATHCSQLQFLYLRRCVRIGDAGLQYIAYYCSGLKELSISDCKKVTDFGVCELAKIGTNLRYLSVAKCDKISDVGIIQLCKHCTKLRYLNLRGCEAVSDDSMDVLARHCSKIKSLDIGKCDVTDEGLCVLAQNCPQLKKLSLKSCDAITDAGVKFVAKSCRQLQQFNIQDCHLTVDAYRTIKKYCKKCFIEHTNPGFY</sequence>
<dbReference type="GO" id="GO:0019005">
    <property type="term" value="C:SCF ubiquitin ligase complex"/>
    <property type="evidence" value="ECO:0007669"/>
    <property type="project" value="TreeGrafter"/>
</dbReference>
<dbReference type="InterPro" id="IPR057207">
    <property type="entry name" value="FBXL15_LRR"/>
</dbReference>
<dbReference type="PROSITE" id="PS50181">
    <property type="entry name" value="FBOX"/>
    <property type="match status" value="1"/>
</dbReference>
<dbReference type="Pfam" id="PF12937">
    <property type="entry name" value="F-box-like"/>
    <property type="match status" value="1"/>
</dbReference>
<dbReference type="SUPFAM" id="SSF81383">
    <property type="entry name" value="F-box domain"/>
    <property type="match status" value="1"/>
</dbReference>
<name>K1P4A1_MAGGI</name>
<dbReference type="InParanoid" id="K1P4A1"/>
<feature type="compositionally biased region" description="Low complexity" evidence="2">
    <location>
        <begin position="193"/>
        <end position="228"/>
    </location>
</feature>
<protein>
    <submittedName>
        <fullName evidence="3">F-box/LRR-repeat protein 7</fullName>
    </submittedName>
</protein>
<dbReference type="AlphaFoldDB" id="K1P4A1"/>
<dbReference type="InterPro" id="IPR006553">
    <property type="entry name" value="Leu-rich_rpt_Cys-con_subtyp"/>
</dbReference>
<evidence type="ECO:0000256" key="2">
    <source>
        <dbReference type="SAM" id="MobiDB-lite"/>
    </source>
</evidence>